<dbReference type="PROSITE" id="PS00134">
    <property type="entry name" value="TRYPSIN_HIS"/>
    <property type="match status" value="1"/>
</dbReference>
<dbReference type="FunFam" id="2.40.10.10:FF:000002">
    <property type="entry name" value="Transmembrane protease serine"/>
    <property type="match status" value="1"/>
</dbReference>
<dbReference type="InterPro" id="IPR043504">
    <property type="entry name" value="Peptidase_S1_PA_chymotrypsin"/>
</dbReference>
<dbReference type="PROSITE" id="PS50240">
    <property type="entry name" value="TRYPSIN_DOM"/>
    <property type="match status" value="1"/>
</dbReference>
<sequence length="320" mass="33082">MMKKLLMIFLAAVIFPLHVQALDAPFIVGGNAASQGEYPFIVAVAAAGAAPLTSRQFCGGVLVAPEWVLTAAHCVTGESGGTVVIDNPASLALYIGEYDLSDPSGTQRAVSNIYVHQTYLDNSTLGNGYRDIALLELSSAVSAEYASVLRAADENFYAYAGITSTVIGWGSTSGSVDVYPDILQEVSMPIVSNSTCASAMAPYDIYDYEMCAGYASGGKDSCGGDSGGPLLVRKNGGWVVAGLVSWGATECAAVGKYGVYARIADNLAWVESYTGELDYGNTSSGGSGGGGCSASENGNMSLLLMSAALAVFIKRGRRKA</sequence>
<keyword evidence="1" id="KW-1015">Disulfide bond</keyword>
<dbReference type="GO" id="GO:0006508">
    <property type="term" value="P:proteolysis"/>
    <property type="evidence" value="ECO:0007669"/>
    <property type="project" value="UniProtKB-KW"/>
</dbReference>
<dbReference type="PANTHER" id="PTHR24253">
    <property type="entry name" value="TRANSMEMBRANE PROTEASE SERINE"/>
    <property type="match status" value="1"/>
</dbReference>
<keyword evidence="2 5" id="KW-0645">Protease</keyword>
<evidence type="ECO:0000256" key="2">
    <source>
        <dbReference type="RuleBase" id="RU363034"/>
    </source>
</evidence>
<dbReference type="Proteomes" id="UP000287502">
    <property type="component" value="Chromosome"/>
</dbReference>
<reference evidence="5 6" key="1">
    <citation type="submission" date="2019-01" db="EMBL/GenBank/DDBJ databases">
        <title>Geovibrio thiophilus DSM 11263, complete genome.</title>
        <authorList>
            <person name="Spring S."/>
            <person name="Bunk B."/>
            <person name="Sproer C."/>
        </authorList>
    </citation>
    <scope>NUCLEOTIDE SEQUENCE [LARGE SCALE GENOMIC DNA]</scope>
    <source>
        <strain evidence="5 6">DSM 11263</strain>
    </source>
</reference>
<dbReference type="SUPFAM" id="SSF50494">
    <property type="entry name" value="Trypsin-like serine proteases"/>
    <property type="match status" value="1"/>
</dbReference>
<name>A0A3R5UYY9_9BACT</name>
<dbReference type="AlphaFoldDB" id="A0A3R5UYY9"/>
<dbReference type="GO" id="GO:0004252">
    <property type="term" value="F:serine-type endopeptidase activity"/>
    <property type="evidence" value="ECO:0007669"/>
    <property type="project" value="InterPro"/>
</dbReference>
<dbReference type="OrthoDB" id="1496095at2"/>
<dbReference type="PROSITE" id="PS00135">
    <property type="entry name" value="TRYPSIN_SER"/>
    <property type="match status" value="1"/>
</dbReference>
<evidence type="ECO:0000313" key="6">
    <source>
        <dbReference type="Proteomes" id="UP000287502"/>
    </source>
</evidence>
<protein>
    <submittedName>
        <fullName evidence="5">Serine protease</fullName>
    </submittedName>
</protein>
<dbReference type="KEGG" id="gtl:EP073_10980"/>
<dbReference type="InterPro" id="IPR018114">
    <property type="entry name" value="TRYPSIN_HIS"/>
</dbReference>
<proteinExistence type="predicted"/>
<evidence type="ECO:0000259" key="4">
    <source>
        <dbReference type="PROSITE" id="PS50240"/>
    </source>
</evidence>
<organism evidence="5 6">
    <name type="scientific">Geovibrio thiophilus</name>
    <dbReference type="NCBI Taxonomy" id="139438"/>
    <lineage>
        <taxon>Bacteria</taxon>
        <taxon>Pseudomonadati</taxon>
        <taxon>Deferribacterota</taxon>
        <taxon>Deferribacteres</taxon>
        <taxon>Deferribacterales</taxon>
        <taxon>Geovibrionaceae</taxon>
        <taxon>Geovibrio</taxon>
    </lineage>
</organism>
<dbReference type="Gene3D" id="2.40.10.10">
    <property type="entry name" value="Trypsin-like serine proteases"/>
    <property type="match status" value="1"/>
</dbReference>
<dbReference type="Pfam" id="PF00089">
    <property type="entry name" value="Trypsin"/>
    <property type="match status" value="1"/>
</dbReference>
<feature type="chain" id="PRO_5018616400" evidence="3">
    <location>
        <begin position="22"/>
        <end position="320"/>
    </location>
</feature>
<keyword evidence="2" id="KW-0378">Hydrolase</keyword>
<evidence type="ECO:0000256" key="1">
    <source>
        <dbReference type="ARBA" id="ARBA00023157"/>
    </source>
</evidence>
<evidence type="ECO:0000256" key="3">
    <source>
        <dbReference type="SAM" id="SignalP"/>
    </source>
</evidence>
<accession>A0A3R5UYY9</accession>
<dbReference type="InterPro" id="IPR001314">
    <property type="entry name" value="Peptidase_S1A"/>
</dbReference>
<keyword evidence="6" id="KW-1185">Reference proteome</keyword>
<dbReference type="RefSeq" id="WP_128467192.1">
    <property type="nucleotide sequence ID" value="NZ_CP035108.1"/>
</dbReference>
<gene>
    <name evidence="5" type="ORF">EP073_10980</name>
</gene>
<dbReference type="EMBL" id="CP035108">
    <property type="protein sequence ID" value="QAR33907.1"/>
    <property type="molecule type" value="Genomic_DNA"/>
</dbReference>
<dbReference type="InterPro" id="IPR001254">
    <property type="entry name" value="Trypsin_dom"/>
</dbReference>
<dbReference type="InterPro" id="IPR009003">
    <property type="entry name" value="Peptidase_S1_PA"/>
</dbReference>
<dbReference type="InterPro" id="IPR033116">
    <property type="entry name" value="TRYPSIN_SER"/>
</dbReference>
<evidence type="ECO:0000313" key="5">
    <source>
        <dbReference type="EMBL" id="QAR33907.1"/>
    </source>
</evidence>
<keyword evidence="2" id="KW-0720">Serine protease</keyword>
<dbReference type="SMART" id="SM00020">
    <property type="entry name" value="Tryp_SPc"/>
    <property type="match status" value="1"/>
</dbReference>
<dbReference type="PANTHER" id="PTHR24253:SF177">
    <property type="entry name" value="OVOCHYMASE-2"/>
    <property type="match status" value="1"/>
</dbReference>
<feature type="domain" description="Peptidase S1" evidence="4">
    <location>
        <begin position="27"/>
        <end position="275"/>
    </location>
</feature>
<keyword evidence="3" id="KW-0732">Signal</keyword>
<feature type="signal peptide" evidence="3">
    <location>
        <begin position="1"/>
        <end position="21"/>
    </location>
</feature>
<dbReference type="PRINTS" id="PR00722">
    <property type="entry name" value="CHYMOTRYPSIN"/>
</dbReference>
<dbReference type="CDD" id="cd00190">
    <property type="entry name" value="Tryp_SPc"/>
    <property type="match status" value="1"/>
</dbReference>